<organism evidence="1 2">
    <name type="scientific">Dethiosulfatibacter aminovorans DSM 17477</name>
    <dbReference type="NCBI Taxonomy" id="1121476"/>
    <lineage>
        <taxon>Bacteria</taxon>
        <taxon>Bacillati</taxon>
        <taxon>Bacillota</taxon>
        <taxon>Tissierellia</taxon>
        <taxon>Dethiosulfatibacter</taxon>
    </lineage>
</organism>
<dbReference type="EMBL" id="FQZL01000021">
    <property type="protein sequence ID" value="SHJ45198.1"/>
    <property type="molecule type" value="Genomic_DNA"/>
</dbReference>
<dbReference type="InterPro" id="IPR009229">
    <property type="entry name" value="AgrD"/>
</dbReference>
<evidence type="ECO:0000313" key="1">
    <source>
        <dbReference type="EMBL" id="SHJ45198.1"/>
    </source>
</evidence>
<reference evidence="1 2" key="1">
    <citation type="submission" date="2016-11" db="EMBL/GenBank/DDBJ databases">
        <authorList>
            <person name="Jaros S."/>
            <person name="Januszkiewicz K."/>
            <person name="Wedrychowicz H."/>
        </authorList>
    </citation>
    <scope>NUCLEOTIDE SEQUENCE [LARGE SCALE GENOMIC DNA]</scope>
    <source>
        <strain evidence="1 2">DSM 17477</strain>
    </source>
</reference>
<dbReference type="STRING" id="1121476.SAMN02745751_02600"/>
<proteinExistence type="predicted"/>
<sequence>MKVFKKIKRNMNLGVLMLILVVAERAASSCSVLGIYQPKLED</sequence>
<dbReference type="RefSeq" id="WP_139258015.1">
    <property type="nucleotide sequence ID" value="NZ_FQZL01000021.1"/>
</dbReference>
<gene>
    <name evidence="1" type="ORF">SAMN02745751_02600</name>
</gene>
<dbReference type="NCBIfam" id="TIGR04223">
    <property type="entry name" value="quorum_AgrD"/>
    <property type="match status" value="1"/>
</dbReference>
<keyword evidence="2" id="KW-1185">Reference proteome</keyword>
<evidence type="ECO:0000313" key="2">
    <source>
        <dbReference type="Proteomes" id="UP000184052"/>
    </source>
</evidence>
<protein>
    <submittedName>
        <fullName evidence="1">Cyclic lactone autoinducer peptide</fullName>
    </submittedName>
</protein>
<name>A0A1M6JEU2_9FIRM</name>
<dbReference type="Proteomes" id="UP000184052">
    <property type="component" value="Unassembled WGS sequence"/>
</dbReference>
<accession>A0A1M6JEU2</accession>
<dbReference type="AlphaFoldDB" id="A0A1M6JEU2"/>